<name>A0A1M3T056_ASPLC</name>
<dbReference type="EMBL" id="KV878261">
    <property type="protein sequence ID" value="OJZ80115.1"/>
    <property type="molecule type" value="Genomic_DNA"/>
</dbReference>
<gene>
    <name evidence="2" type="ORF">ASPFODRAFT_466316</name>
</gene>
<evidence type="ECO:0000259" key="1">
    <source>
        <dbReference type="PROSITE" id="PS50181"/>
    </source>
</evidence>
<dbReference type="VEuPathDB" id="FungiDB:ASPFODRAFT_466316"/>
<dbReference type="InterPro" id="IPR036047">
    <property type="entry name" value="F-box-like_dom_sf"/>
</dbReference>
<accession>A0A1M3T056</accession>
<evidence type="ECO:0000313" key="3">
    <source>
        <dbReference type="Proteomes" id="UP000184063"/>
    </source>
</evidence>
<reference evidence="3" key="1">
    <citation type="journal article" date="2017" name="Genome Biol.">
        <title>Comparative genomics reveals high biological diversity and specific adaptations in the industrially and medically important fungal genus Aspergillus.</title>
        <authorList>
            <person name="de Vries R.P."/>
            <person name="Riley R."/>
            <person name="Wiebenga A."/>
            <person name="Aguilar-Osorio G."/>
            <person name="Amillis S."/>
            <person name="Uchima C.A."/>
            <person name="Anderluh G."/>
            <person name="Asadollahi M."/>
            <person name="Askin M."/>
            <person name="Barry K."/>
            <person name="Battaglia E."/>
            <person name="Bayram O."/>
            <person name="Benocci T."/>
            <person name="Braus-Stromeyer S.A."/>
            <person name="Caldana C."/>
            <person name="Canovas D."/>
            <person name="Cerqueira G.C."/>
            <person name="Chen F."/>
            <person name="Chen W."/>
            <person name="Choi C."/>
            <person name="Clum A."/>
            <person name="Dos Santos R.A."/>
            <person name="Damasio A.R."/>
            <person name="Diallinas G."/>
            <person name="Emri T."/>
            <person name="Fekete E."/>
            <person name="Flipphi M."/>
            <person name="Freyberg S."/>
            <person name="Gallo A."/>
            <person name="Gournas C."/>
            <person name="Habgood R."/>
            <person name="Hainaut M."/>
            <person name="Harispe M.L."/>
            <person name="Henrissat B."/>
            <person name="Hilden K.S."/>
            <person name="Hope R."/>
            <person name="Hossain A."/>
            <person name="Karabika E."/>
            <person name="Karaffa L."/>
            <person name="Karanyi Z."/>
            <person name="Krasevec N."/>
            <person name="Kuo A."/>
            <person name="Kusch H."/>
            <person name="LaButti K."/>
            <person name="Lagendijk E.L."/>
            <person name="Lapidus A."/>
            <person name="Levasseur A."/>
            <person name="Lindquist E."/>
            <person name="Lipzen A."/>
            <person name="Logrieco A.F."/>
            <person name="MacCabe A."/>
            <person name="Maekelae M.R."/>
            <person name="Malavazi I."/>
            <person name="Melin P."/>
            <person name="Meyer V."/>
            <person name="Mielnichuk N."/>
            <person name="Miskei M."/>
            <person name="Molnar A.P."/>
            <person name="Mule G."/>
            <person name="Ngan C.Y."/>
            <person name="Orejas M."/>
            <person name="Orosz E."/>
            <person name="Ouedraogo J.P."/>
            <person name="Overkamp K.M."/>
            <person name="Park H.-S."/>
            <person name="Perrone G."/>
            <person name="Piumi F."/>
            <person name="Punt P.J."/>
            <person name="Ram A.F."/>
            <person name="Ramon A."/>
            <person name="Rauscher S."/>
            <person name="Record E."/>
            <person name="Riano-Pachon D.M."/>
            <person name="Robert V."/>
            <person name="Roehrig J."/>
            <person name="Ruller R."/>
            <person name="Salamov A."/>
            <person name="Salih N.S."/>
            <person name="Samson R.A."/>
            <person name="Sandor E."/>
            <person name="Sanguinetti M."/>
            <person name="Schuetze T."/>
            <person name="Sepcic K."/>
            <person name="Shelest E."/>
            <person name="Sherlock G."/>
            <person name="Sophianopoulou V."/>
            <person name="Squina F.M."/>
            <person name="Sun H."/>
            <person name="Susca A."/>
            <person name="Todd R.B."/>
            <person name="Tsang A."/>
            <person name="Unkles S.E."/>
            <person name="van de Wiele N."/>
            <person name="van Rossen-Uffink D."/>
            <person name="Oliveira J.V."/>
            <person name="Vesth T.C."/>
            <person name="Visser J."/>
            <person name="Yu J.-H."/>
            <person name="Zhou M."/>
            <person name="Andersen M.R."/>
            <person name="Archer D.B."/>
            <person name="Baker S.E."/>
            <person name="Benoit I."/>
            <person name="Brakhage A.A."/>
            <person name="Braus G.H."/>
            <person name="Fischer R."/>
            <person name="Frisvad J.C."/>
            <person name="Goldman G.H."/>
            <person name="Houbraken J."/>
            <person name="Oakley B."/>
            <person name="Pocsi I."/>
            <person name="Scazzocchio C."/>
            <person name="Seiboth B."/>
            <person name="vanKuyk P.A."/>
            <person name="Wortman J."/>
            <person name="Dyer P.S."/>
            <person name="Grigoriev I.V."/>
        </authorList>
    </citation>
    <scope>NUCLEOTIDE SEQUENCE [LARGE SCALE GENOMIC DNA]</scope>
    <source>
        <strain evidence="3">CBS 106.47</strain>
    </source>
</reference>
<sequence>MLCQLPFEIIDAIADVLPQHSVRSLSLVSTRLYAALFPRLHRTITFRARNEWALNIFDVHPFFRDHSGSRAGEILQHARQIRFSAPIHIARFHRCVYNSHFFLPASSHNRPTLGNPHESTAHQAFLNDLSYQVDQVFAGLETVSIRSFQYV</sequence>
<protein>
    <recommendedName>
        <fullName evidence="1">F-box domain-containing protein</fullName>
    </recommendedName>
</protein>
<dbReference type="Proteomes" id="UP000184063">
    <property type="component" value="Unassembled WGS sequence"/>
</dbReference>
<dbReference type="AlphaFoldDB" id="A0A1M3T056"/>
<dbReference type="PROSITE" id="PS50181">
    <property type="entry name" value="FBOX"/>
    <property type="match status" value="1"/>
</dbReference>
<dbReference type="SUPFAM" id="SSF81383">
    <property type="entry name" value="F-box domain"/>
    <property type="match status" value="1"/>
</dbReference>
<dbReference type="OrthoDB" id="1720422at2759"/>
<organism evidence="2 3">
    <name type="scientific">Aspergillus luchuensis (strain CBS 106.47)</name>
    <dbReference type="NCBI Taxonomy" id="1137211"/>
    <lineage>
        <taxon>Eukaryota</taxon>
        <taxon>Fungi</taxon>
        <taxon>Dikarya</taxon>
        <taxon>Ascomycota</taxon>
        <taxon>Pezizomycotina</taxon>
        <taxon>Eurotiomycetes</taxon>
        <taxon>Eurotiomycetidae</taxon>
        <taxon>Eurotiales</taxon>
        <taxon>Aspergillaceae</taxon>
        <taxon>Aspergillus</taxon>
        <taxon>Aspergillus subgen. Circumdati</taxon>
    </lineage>
</organism>
<evidence type="ECO:0000313" key="2">
    <source>
        <dbReference type="EMBL" id="OJZ80115.1"/>
    </source>
</evidence>
<dbReference type="InterPro" id="IPR001810">
    <property type="entry name" value="F-box_dom"/>
</dbReference>
<proteinExistence type="predicted"/>
<feature type="domain" description="F-box" evidence="1">
    <location>
        <begin position="1"/>
        <end position="49"/>
    </location>
</feature>